<proteinExistence type="predicted"/>
<dbReference type="EMBL" id="JANBUL010000325">
    <property type="protein sequence ID" value="KAJ2776922.1"/>
    <property type="molecule type" value="Genomic_DNA"/>
</dbReference>
<name>A0A9W8LEC1_9FUNG</name>
<keyword evidence="2" id="KW-1185">Reference proteome</keyword>
<gene>
    <name evidence="1" type="ORF">H4R18_005424</name>
</gene>
<dbReference type="Proteomes" id="UP001140217">
    <property type="component" value="Unassembled WGS sequence"/>
</dbReference>
<accession>A0A9W8LEC1</accession>
<comment type="caution">
    <text evidence="1">The sequence shown here is derived from an EMBL/GenBank/DDBJ whole genome shotgun (WGS) entry which is preliminary data.</text>
</comment>
<evidence type="ECO:0000313" key="1">
    <source>
        <dbReference type="EMBL" id="KAJ2776922.1"/>
    </source>
</evidence>
<sequence length="159" mass="16789">MDGRGICERISQGAHYADRSVVGEEAHQSLVLCRSALASGSAEAGVRVACLARIAMVLDALPAVRASQPPASGASALLQQDRCVAYCELAAAHRRAGDAASASRTFRRAAELAEQQLRARPGDAALAALLRQTCDAWADVEDALGRPTQAQRVRRRGAR</sequence>
<evidence type="ECO:0000313" key="2">
    <source>
        <dbReference type="Proteomes" id="UP001140217"/>
    </source>
</evidence>
<organism evidence="1 2">
    <name type="scientific">Coemansia javaensis</name>
    <dbReference type="NCBI Taxonomy" id="2761396"/>
    <lineage>
        <taxon>Eukaryota</taxon>
        <taxon>Fungi</taxon>
        <taxon>Fungi incertae sedis</taxon>
        <taxon>Zoopagomycota</taxon>
        <taxon>Kickxellomycotina</taxon>
        <taxon>Kickxellomycetes</taxon>
        <taxon>Kickxellales</taxon>
        <taxon>Kickxellaceae</taxon>
        <taxon>Coemansia</taxon>
    </lineage>
</organism>
<reference evidence="1" key="1">
    <citation type="submission" date="2022-07" db="EMBL/GenBank/DDBJ databases">
        <title>Phylogenomic reconstructions and comparative analyses of Kickxellomycotina fungi.</title>
        <authorList>
            <person name="Reynolds N.K."/>
            <person name="Stajich J.E."/>
            <person name="Barry K."/>
            <person name="Grigoriev I.V."/>
            <person name="Crous P."/>
            <person name="Smith M.E."/>
        </authorList>
    </citation>
    <scope>NUCLEOTIDE SEQUENCE</scope>
    <source>
        <strain evidence="1">NBRC 105414</strain>
    </source>
</reference>
<protein>
    <submittedName>
        <fullName evidence="1">Uncharacterized protein</fullName>
    </submittedName>
</protein>
<dbReference type="OrthoDB" id="5543512at2759"/>
<dbReference type="AlphaFoldDB" id="A0A9W8LEC1"/>